<keyword evidence="2" id="KW-1133">Transmembrane helix</keyword>
<dbReference type="PROSITE" id="PS51318">
    <property type="entry name" value="TAT"/>
    <property type="match status" value="1"/>
</dbReference>
<keyword evidence="2" id="KW-0472">Membrane</keyword>
<feature type="signal peptide" evidence="3">
    <location>
        <begin position="1"/>
        <end position="29"/>
    </location>
</feature>
<gene>
    <name evidence="4" type="ORF">J5Y05_19300</name>
</gene>
<dbReference type="Proteomes" id="UP000677875">
    <property type="component" value="Unassembled WGS sequence"/>
</dbReference>
<feature type="region of interest" description="Disordered" evidence="1">
    <location>
        <begin position="30"/>
        <end position="136"/>
    </location>
</feature>
<dbReference type="AlphaFoldDB" id="A0A941B3V7"/>
<dbReference type="NCBIfam" id="NF041528">
    <property type="entry name" value="strep_LAETG"/>
    <property type="match status" value="1"/>
</dbReference>
<keyword evidence="5" id="KW-1185">Reference proteome</keyword>
<feature type="compositionally biased region" description="Low complexity" evidence="1">
    <location>
        <begin position="30"/>
        <end position="44"/>
    </location>
</feature>
<evidence type="ECO:0000313" key="5">
    <source>
        <dbReference type="Proteomes" id="UP000677875"/>
    </source>
</evidence>
<evidence type="ECO:0000256" key="3">
    <source>
        <dbReference type="SAM" id="SignalP"/>
    </source>
</evidence>
<reference evidence="4" key="1">
    <citation type="submission" date="2021-04" db="EMBL/GenBank/DDBJ databases">
        <title>Genome seq and assembly of Streptomyces sp. RG38.</title>
        <authorList>
            <person name="Chhetri G."/>
        </authorList>
    </citation>
    <scope>NUCLEOTIDE SEQUENCE</scope>
    <source>
        <strain evidence="4">RG38</strain>
    </source>
</reference>
<dbReference type="InterPro" id="IPR006311">
    <property type="entry name" value="TAT_signal"/>
</dbReference>
<sequence>MKLRRAMATAAAAAVIAPAALLAAPAAYATGDTTPAPAATSDTSDSTDRSEQEQTENTETETPTPGATTDTTESTPEDTTGPTPGEKEDEEGTDEETPAPGASETTPSTPAPSTSAPEEEEPEEPGTGICEDSKVDMGISGLPGKIVAGSGWHKFSLNVANNSDSTLEELVYLAGASSDADGEDLFRSKQVRLQAWNPDDNVWEDLSEDGYAVGFVGQTPTLEPGYEVSIPMRVDVRPGAPVGAGFTLGATIYGDAEGDCLGFGDISYKFRIVAPGTDTSGSKPQLGGKAPISQKKPAATTPVVTGTLAETGSSSALPTIALAGGLAVAVGGGAMFVVRRRKAGVAA</sequence>
<dbReference type="NCBIfam" id="TIGR01167">
    <property type="entry name" value="LPXTG_anchor"/>
    <property type="match status" value="1"/>
</dbReference>
<name>A0A941B3V7_9ACTN</name>
<feature type="transmembrane region" description="Helical" evidence="2">
    <location>
        <begin position="316"/>
        <end position="338"/>
    </location>
</feature>
<organism evidence="4 5">
    <name type="scientific">Streptomyces tagetis</name>
    <dbReference type="NCBI Taxonomy" id="2820809"/>
    <lineage>
        <taxon>Bacteria</taxon>
        <taxon>Bacillati</taxon>
        <taxon>Actinomycetota</taxon>
        <taxon>Actinomycetes</taxon>
        <taxon>Kitasatosporales</taxon>
        <taxon>Streptomycetaceae</taxon>
        <taxon>Streptomyces</taxon>
    </lineage>
</organism>
<feature type="compositionally biased region" description="Low complexity" evidence="1">
    <location>
        <begin position="60"/>
        <end position="84"/>
    </location>
</feature>
<evidence type="ECO:0000313" key="4">
    <source>
        <dbReference type="EMBL" id="MBQ0828627.1"/>
    </source>
</evidence>
<comment type="caution">
    <text evidence="4">The sequence shown here is derived from an EMBL/GenBank/DDBJ whole genome shotgun (WGS) entry which is preliminary data.</text>
</comment>
<proteinExistence type="predicted"/>
<keyword evidence="2" id="KW-0812">Transmembrane</keyword>
<keyword evidence="3" id="KW-0732">Signal</keyword>
<protein>
    <submittedName>
        <fullName evidence="4">LPXTG cell wall anchor domain-containing protein</fullName>
    </submittedName>
</protein>
<feature type="compositionally biased region" description="Low complexity" evidence="1">
    <location>
        <begin position="98"/>
        <end position="116"/>
    </location>
</feature>
<feature type="compositionally biased region" description="Acidic residues" evidence="1">
    <location>
        <begin position="87"/>
        <end position="97"/>
    </location>
</feature>
<evidence type="ECO:0000256" key="1">
    <source>
        <dbReference type="SAM" id="MobiDB-lite"/>
    </source>
</evidence>
<accession>A0A941B3V7</accession>
<feature type="chain" id="PRO_5036875324" evidence="3">
    <location>
        <begin position="30"/>
        <end position="347"/>
    </location>
</feature>
<evidence type="ECO:0000256" key="2">
    <source>
        <dbReference type="SAM" id="Phobius"/>
    </source>
</evidence>
<dbReference type="EMBL" id="JAGPNL010000005">
    <property type="protein sequence ID" value="MBQ0828627.1"/>
    <property type="molecule type" value="Genomic_DNA"/>
</dbReference>